<gene>
    <name evidence="2" type="ORF">PF010_g16704</name>
</gene>
<dbReference type="EMBL" id="QXFX01001160">
    <property type="protein sequence ID" value="KAE9095445.1"/>
    <property type="molecule type" value="Genomic_DNA"/>
</dbReference>
<protein>
    <submittedName>
        <fullName evidence="2">Uncharacterized protein</fullName>
    </submittedName>
</protein>
<feature type="transmembrane region" description="Helical" evidence="1">
    <location>
        <begin position="57"/>
        <end position="77"/>
    </location>
</feature>
<keyword evidence="1" id="KW-0812">Transmembrane</keyword>
<reference evidence="2 3" key="1">
    <citation type="submission" date="2018-09" db="EMBL/GenBank/DDBJ databases">
        <title>Genomic investigation of the strawberry pathogen Phytophthora fragariae indicates pathogenicity is determined by transcriptional variation in three key races.</title>
        <authorList>
            <person name="Adams T.M."/>
            <person name="Armitage A.D."/>
            <person name="Sobczyk M.K."/>
            <person name="Bates H.J."/>
            <person name="Dunwell J.M."/>
            <person name="Nellist C.F."/>
            <person name="Harrison R.J."/>
        </authorList>
    </citation>
    <scope>NUCLEOTIDE SEQUENCE [LARGE SCALE GENOMIC DNA]</scope>
    <source>
        <strain evidence="2 3">ONT-3</strain>
    </source>
</reference>
<sequence>MSLKSYMFIGPVGAGAGSRQGCVEHVRFSQQVASLQQAMPNMLQPPKDLYLTLRETLFVRFVLTILTPFVFVVGMLLRSHYRKVNGQCTPGLTCYRPGDARAG</sequence>
<dbReference type="Proteomes" id="UP000488956">
    <property type="component" value="Unassembled WGS sequence"/>
</dbReference>
<comment type="caution">
    <text evidence="2">The sequence shown here is derived from an EMBL/GenBank/DDBJ whole genome shotgun (WGS) entry which is preliminary data.</text>
</comment>
<organism evidence="2 3">
    <name type="scientific">Phytophthora fragariae</name>
    <dbReference type="NCBI Taxonomy" id="53985"/>
    <lineage>
        <taxon>Eukaryota</taxon>
        <taxon>Sar</taxon>
        <taxon>Stramenopiles</taxon>
        <taxon>Oomycota</taxon>
        <taxon>Peronosporomycetes</taxon>
        <taxon>Peronosporales</taxon>
        <taxon>Peronosporaceae</taxon>
        <taxon>Phytophthora</taxon>
    </lineage>
</organism>
<dbReference type="AlphaFoldDB" id="A0A6G0KQS0"/>
<name>A0A6G0KQS0_9STRA</name>
<keyword evidence="1" id="KW-1133">Transmembrane helix</keyword>
<keyword evidence="1" id="KW-0472">Membrane</keyword>
<evidence type="ECO:0000313" key="3">
    <source>
        <dbReference type="Proteomes" id="UP000488956"/>
    </source>
</evidence>
<proteinExistence type="predicted"/>
<evidence type="ECO:0000256" key="1">
    <source>
        <dbReference type="SAM" id="Phobius"/>
    </source>
</evidence>
<evidence type="ECO:0000313" key="2">
    <source>
        <dbReference type="EMBL" id="KAE9095445.1"/>
    </source>
</evidence>
<accession>A0A6G0KQS0</accession>